<dbReference type="InterPro" id="IPR005821">
    <property type="entry name" value="Ion_trans_dom"/>
</dbReference>
<gene>
    <name evidence="9" type="primary">scn4ab</name>
    <name evidence="9" type="ORF">SNAT2548_LOCUS31172</name>
</gene>
<comment type="caution">
    <text evidence="9">The sequence shown here is derived from an EMBL/GenBank/DDBJ whole genome shotgun (WGS) entry which is preliminary data.</text>
</comment>
<dbReference type="GO" id="GO:0001518">
    <property type="term" value="C:voltage-gated sodium channel complex"/>
    <property type="evidence" value="ECO:0007669"/>
    <property type="project" value="TreeGrafter"/>
</dbReference>
<dbReference type="PANTHER" id="PTHR10037:SF62">
    <property type="entry name" value="SODIUM CHANNEL PROTEIN 60E"/>
    <property type="match status" value="1"/>
</dbReference>
<dbReference type="InterPro" id="IPR002048">
    <property type="entry name" value="EF_hand_dom"/>
</dbReference>
<evidence type="ECO:0000256" key="1">
    <source>
        <dbReference type="ARBA" id="ARBA00004141"/>
    </source>
</evidence>
<feature type="region of interest" description="Disordered" evidence="6">
    <location>
        <begin position="514"/>
        <end position="541"/>
    </location>
</feature>
<dbReference type="SMART" id="SM00054">
    <property type="entry name" value="EFh"/>
    <property type="match status" value="2"/>
</dbReference>
<dbReference type="Gene3D" id="1.20.120.350">
    <property type="entry name" value="Voltage-gated potassium channels. Chain C"/>
    <property type="match status" value="1"/>
</dbReference>
<dbReference type="Pfam" id="PF00520">
    <property type="entry name" value="Ion_trans"/>
    <property type="match status" value="1"/>
</dbReference>
<evidence type="ECO:0000313" key="9">
    <source>
        <dbReference type="EMBL" id="CAE7554882.1"/>
    </source>
</evidence>
<feature type="domain" description="EF-hand" evidence="8">
    <location>
        <begin position="451"/>
        <end position="485"/>
    </location>
</feature>
<feature type="transmembrane region" description="Helical" evidence="7">
    <location>
        <begin position="131"/>
        <end position="149"/>
    </location>
</feature>
<keyword evidence="3 7" id="KW-1133">Transmembrane helix</keyword>
<keyword evidence="5" id="KW-0175">Coiled coil</keyword>
<dbReference type="EMBL" id="CAJNDS010002642">
    <property type="protein sequence ID" value="CAE7554882.1"/>
    <property type="molecule type" value="Genomic_DNA"/>
</dbReference>
<dbReference type="InterPro" id="IPR027359">
    <property type="entry name" value="Volt_channel_dom_sf"/>
</dbReference>
<feature type="domain" description="EF-hand" evidence="8">
    <location>
        <begin position="408"/>
        <end position="443"/>
    </location>
</feature>
<sequence length="568" mass="63256">MLQPTRGDEVRAASEKVREFLLTALDERFAQQEAVIRRLLEAHLQLLRPAVEEVEEVAKDAPEDGPPEPGVPEAPPETAMNVDDGGKGKQIDQSQSTHTRNRATKLEKRVLTDMTVMEEASRYREWVKGPLDIFVAIVVIMNFVWMAAWTQEVGHTADVSLGVAKSVAPSSGVLTELYRPVDVAFCAIYLIDVLARMLVLRREWLYDEVDGFMFTNVFDLFLVSVHLLEIVLANSGSAYQQVSALRVWKLLRLVLSVRIIKTVNLFRQLRVLISACVSSLSALFWSLVLMLLIELGFTIIICQSLQDFILDEQQDLETRKEINVLYGSFGRALYTVFELTFSGGWIGRVRPVVEKVSPWFALPFLGYVTVVVFAATRIVTAIFLKETLANAANDAEIQLAETKRTARGLQEKFEELFRSLDGDGSECISFGEFCKSMSYPSVQQYLKTLDLNVQDCAQLFEILDDGDGKITISEFSHGLMLLKGQARALDIMVLQHENAKVLKECQGIREALRAGHAPKPPAKPVEPAETPAQPPIPPACFPPGWVPPLPPLIPPEKSSASKGMRACT</sequence>
<feature type="transmembrane region" description="Helical" evidence="7">
    <location>
        <begin position="177"/>
        <end position="199"/>
    </location>
</feature>
<dbReference type="Gene3D" id="1.10.287.70">
    <property type="match status" value="1"/>
</dbReference>
<dbReference type="AlphaFoldDB" id="A0A812U7D8"/>
<dbReference type="Gene3D" id="1.10.238.10">
    <property type="entry name" value="EF-hand"/>
    <property type="match status" value="1"/>
</dbReference>
<evidence type="ECO:0000256" key="5">
    <source>
        <dbReference type="SAM" id="Coils"/>
    </source>
</evidence>
<name>A0A812U7D8_9DINO</name>
<dbReference type="Proteomes" id="UP000604046">
    <property type="component" value="Unassembled WGS sequence"/>
</dbReference>
<feature type="transmembrane region" description="Helical" evidence="7">
    <location>
        <begin position="272"/>
        <end position="301"/>
    </location>
</feature>
<dbReference type="SUPFAM" id="SSF47473">
    <property type="entry name" value="EF-hand"/>
    <property type="match status" value="1"/>
</dbReference>
<comment type="subcellular location">
    <subcellularLocation>
        <location evidence="1">Membrane</location>
        <topology evidence="1">Multi-pass membrane protein</topology>
    </subcellularLocation>
</comment>
<accession>A0A812U7D8</accession>
<evidence type="ECO:0000256" key="3">
    <source>
        <dbReference type="ARBA" id="ARBA00022989"/>
    </source>
</evidence>
<protein>
    <submittedName>
        <fullName evidence="9">Scn4ab protein</fullName>
    </submittedName>
</protein>
<dbReference type="InterPro" id="IPR011992">
    <property type="entry name" value="EF-hand-dom_pair"/>
</dbReference>
<dbReference type="CDD" id="cd00051">
    <property type="entry name" value="EFh"/>
    <property type="match status" value="1"/>
</dbReference>
<evidence type="ECO:0000313" key="10">
    <source>
        <dbReference type="Proteomes" id="UP000604046"/>
    </source>
</evidence>
<feature type="transmembrane region" description="Helical" evidence="7">
    <location>
        <begin position="364"/>
        <end position="384"/>
    </location>
</feature>
<keyword evidence="4 7" id="KW-0472">Membrane</keyword>
<proteinExistence type="predicted"/>
<feature type="compositionally biased region" description="Pro residues" evidence="6">
    <location>
        <begin position="532"/>
        <end position="541"/>
    </location>
</feature>
<evidence type="ECO:0000256" key="4">
    <source>
        <dbReference type="ARBA" id="ARBA00023136"/>
    </source>
</evidence>
<keyword evidence="10" id="KW-1185">Reference proteome</keyword>
<dbReference type="PANTHER" id="PTHR10037">
    <property type="entry name" value="VOLTAGE-GATED CATION CHANNEL CALCIUM AND SODIUM"/>
    <property type="match status" value="1"/>
</dbReference>
<evidence type="ECO:0000256" key="2">
    <source>
        <dbReference type="ARBA" id="ARBA00022692"/>
    </source>
</evidence>
<feature type="coiled-coil region" evidence="5">
    <location>
        <begin position="385"/>
        <end position="419"/>
    </location>
</feature>
<evidence type="ECO:0000256" key="6">
    <source>
        <dbReference type="SAM" id="MobiDB-lite"/>
    </source>
</evidence>
<feature type="region of interest" description="Disordered" evidence="6">
    <location>
        <begin position="57"/>
        <end position="104"/>
    </location>
</feature>
<evidence type="ECO:0000256" key="7">
    <source>
        <dbReference type="SAM" id="Phobius"/>
    </source>
</evidence>
<dbReference type="SUPFAM" id="SSF81324">
    <property type="entry name" value="Voltage-gated potassium channels"/>
    <property type="match status" value="1"/>
</dbReference>
<dbReference type="InterPro" id="IPR043203">
    <property type="entry name" value="VGCC_Ca_Na"/>
</dbReference>
<dbReference type="GO" id="GO:0005509">
    <property type="term" value="F:calcium ion binding"/>
    <property type="evidence" value="ECO:0007669"/>
    <property type="project" value="InterPro"/>
</dbReference>
<evidence type="ECO:0000259" key="8">
    <source>
        <dbReference type="PROSITE" id="PS50222"/>
    </source>
</evidence>
<reference evidence="9" key="1">
    <citation type="submission" date="2021-02" db="EMBL/GenBank/DDBJ databases">
        <authorList>
            <person name="Dougan E. K."/>
            <person name="Rhodes N."/>
            <person name="Thang M."/>
            <person name="Chan C."/>
        </authorList>
    </citation>
    <scope>NUCLEOTIDE SEQUENCE</scope>
</reference>
<keyword evidence="2 7" id="KW-0812">Transmembrane</keyword>
<dbReference type="GO" id="GO:0005248">
    <property type="term" value="F:voltage-gated sodium channel activity"/>
    <property type="evidence" value="ECO:0007669"/>
    <property type="project" value="TreeGrafter"/>
</dbReference>
<organism evidence="9 10">
    <name type="scientific">Symbiodinium natans</name>
    <dbReference type="NCBI Taxonomy" id="878477"/>
    <lineage>
        <taxon>Eukaryota</taxon>
        <taxon>Sar</taxon>
        <taxon>Alveolata</taxon>
        <taxon>Dinophyceae</taxon>
        <taxon>Suessiales</taxon>
        <taxon>Symbiodiniaceae</taxon>
        <taxon>Symbiodinium</taxon>
    </lineage>
</organism>
<dbReference type="PROSITE" id="PS50222">
    <property type="entry name" value="EF_HAND_2"/>
    <property type="match status" value="2"/>
</dbReference>